<accession>A0ABQ1F543</accession>
<dbReference type="PANTHER" id="PTHR42690:SF1">
    <property type="entry name" value="THREONINE SYNTHASE-LIKE 2"/>
    <property type="match status" value="1"/>
</dbReference>
<dbReference type="Proteomes" id="UP000603317">
    <property type="component" value="Unassembled WGS sequence"/>
</dbReference>
<keyword evidence="6" id="KW-0456">Lyase</keyword>
<dbReference type="InterPro" id="IPR051166">
    <property type="entry name" value="Threonine_Synthase"/>
</dbReference>
<evidence type="ECO:0000313" key="11">
    <source>
        <dbReference type="EMBL" id="GFZ99366.1"/>
    </source>
</evidence>
<dbReference type="InterPro" id="IPR036052">
    <property type="entry name" value="TrpB-like_PALP_sf"/>
</dbReference>
<sequence>MSAIRYVSTRGSAERASFRDVVLSGTAPDGGLWMPADIPRLPKARIADLAELPYPDLAALILSAFVGDAIPDERLFEICQEAYAGFDDPEVAPLVPLAGRHWLLELFHGPTLAFKDFALQVVGRIMAELIDAEEGGQPLVLVGATSGDTGSAAIAAIADRANIGLVMLHPEGRVSEVQRRQMTTVDAPNIVNLAVKGSFDDCQRIVKQLFASGVGDLRLGAVNSINWLRIAGQVPYYFAAAAKLNAVDRPLAFAVPTGNFGNAFAGHVARAMGLPVERLIVASNANAILPRTIATGLYERGEALATSAPAMDIQVASNFERLLFDADPAATPGQMELLSQEGRFHLTAPQRRVLDAMFAGASAHEGAIADAMRWARDRAGQVIDPHTAAGLHAALASDLPHDVPIVTLATAHPAKFPDAVAEALGERPAAPERLRAIFGREERYATVEADPKAVASHLEDIARTLA</sequence>
<keyword evidence="12" id="KW-1185">Reference proteome</keyword>
<keyword evidence="5" id="KW-0663">Pyridoxal phosphate</keyword>
<dbReference type="EMBL" id="BMID01000001">
    <property type="protein sequence ID" value="GFZ99366.1"/>
    <property type="molecule type" value="Genomic_DNA"/>
</dbReference>
<evidence type="ECO:0000256" key="1">
    <source>
        <dbReference type="ARBA" id="ARBA00001933"/>
    </source>
</evidence>
<dbReference type="InterPro" id="IPR004450">
    <property type="entry name" value="Thr_synthase-like"/>
</dbReference>
<feature type="domain" description="Threonine synthase N-terminal" evidence="10">
    <location>
        <begin position="5"/>
        <end position="83"/>
    </location>
</feature>
<reference evidence="12" key="1">
    <citation type="journal article" date="2019" name="Int. J. Syst. Evol. Microbiol.">
        <title>The Global Catalogue of Microorganisms (GCM) 10K type strain sequencing project: providing services to taxonomists for standard genome sequencing and annotation.</title>
        <authorList>
            <consortium name="The Broad Institute Genomics Platform"/>
            <consortium name="The Broad Institute Genome Sequencing Center for Infectious Disease"/>
            <person name="Wu L."/>
            <person name="Ma J."/>
        </authorList>
    </citation>
    <scope>NUCLEOTIDE SEQUENCE [LARGE SCALE GENOMIC DNA]</scope>
    <source>
        <strain evidence="12">CGMCC 1.15297</strain>
    </source>
</reference>
<dbReference type="SUPFAM" id="SSF53686">
    <property type="entry name" value="Tryptophan synthase beta subunit-like PLP-dependent enzymes"/>
    <property type="match status" value="1"/>
</dbReference>
<comment type="pathway">
    <text evidence="7">Amino-acid biosynthesis.</text>
</comment>
<evidence type="ECO:0000256" key="7">
    <source>
        <dbReference type="ARBA" id="ARBA00029440"/>
    </source>
</evidence>
<dbReference type="Gene3D" id="3.40.50.1100">
    <property type="match status" value="2"/>
</dbReference>
<name>A0ABQ1F543_9SPHN</name>
<evidence type="ECO:0000256" key="8">
    <source>
        <dbReference type="ARBA" id="ARBA00049144"/>
    </source>
</evidence>
<evidence type="ECO:0000256" key="3">
    <source>
        <dbReference type="ARBA" id="ARBA00018679"/>
    </source>
</evidence>
<evidence type="ECO:0000256" key="5">
    <source>
        <dbReference type="ARBA" id="ARBA00022898"/>
    </source>
</evidence>
<dbReference type="CDD" id="cd01560">
    <property type="entry name" value="Thr-synth_2"/>
    <property type="match status" value="1"/>
</dbReference>
<protein>
    <recommendedName>
        <fullName evidence="3 9">Threonine synthase</fullName>
        <ecNumber evidence="9">4.2.3.1</ecNumber>
    </recommendedName>
</protein>
<evidence type="ECO:0000256" key="4">
    <source>
        <dbReference type="ARBA" id="ARBA00022605"/>
    </source>
</evidence>
<dbReference type="Pfam" id="PF24857">
    <property type="entry name" value="THR4_C"/>
    <property type="match status" value="1"/>
</dbReference>
<dbReference type="RefSeq" id="WP_308419695.1">
    <property type="nucleotide sequence ID" value="NZ_BMID01000001.1"/>
</dbReference>
<dbReference type="InterPro" id="IPR037158">
    <property type="entry name" value="Thr_synth_N_sf"/>
</dbReference>
<evidence type="ECO:0000256" key="2">
    <source>
        <dbReference type="ARBA" id="ARBA00005517"/>
    </source>
</evidence>
<dbReference type="PROSITE" id="PS00165">
    <property type="entry name" value="DEHYDRATASE_SER_THR"/>
    <property type="match status" value="1"/>
</dbReference>
<dbReference type="Gene3D" id="3.90.1380.10">
    <property type="entry name" value="Threonine synthase, N-terminal domain"/>
    <property type="match status" value="1"/>
</dbReference>
<evidence type="ECO:0000256" key="9">
    <source>
        <dbReference type="NCBIfam" id="TIGR00260"/>
    </source>
</evidence>
<comment type="similarity">
    <text evidence="2">Belongs to the threonine synthase family.</text>
</comment>
<dbReference type="InterPro" id="IPR029144">
    <property type="entry name" value="Thr_synth_N"/>
</dbReference>
<dbReference type="EC" id="4.2.3.1" evidence="9"/>
<dbReference type="InterPro" id="IPR000634">
    <property type="entry name" value="Ser/Thr_deHydtase_PyrdxlP-BS"/>
</dbReference>
<evidence type="ECO:0000313" key="12">
    <source>
        <dbReference type="Proteomes" id="UP000603317"/>
    </source>
</evidence>
<dbReference type="Pfam" id="PF14821">
    <property type="entry name" value="Thr_synth_N"/>
    <property type="match status" value="1"/>
</dbReference>
<comment type="catalytic activity">
    <reaction evidence="8">
        <text>O-phospho-L-homoserine + H2O = L-threonine + phosphate</text>
        <dbReference type="Rhea" id="RHEA:10840"/>
        <dbReference type="ChEBI" id="CHEBI:15377"/>
        <dbReference type="ChEBI" id="CHEBI:43474"/>
        <dbReference type="ChEBI" id="CHEBI:57590"/>
        <dbReference type="ChEBI" id="CHEBI:57926"/>
        <dbReference type="EC" id="4.2.3.1"/>
    </reaction>
</comment>
<dbReference type="NCBIfam" id="TIGR00260">
    <property type="entry name" value="thrC"/>
    <property type="match status" value="1"/>
</dbReference>
<comment type="cofactor">
    <cofactor evidence="1">
        <name>pyridoxal 5'-phosphate</name>
        <dbReference type="ChEBI" id="CHEBI:597326"/>
    </cofactor>
</comment>
<evidence type="ECO:0000259" key="10">
    <source>
        <dbReference type="Pfam" id="PF14821"/>
    </source>
</evidence>
<gene>
    <name evidence="11" type="ORF">GCM10010923_04590</name>
</gene>
<organism evidence="11 12">
    <name type="scientific">Blastomonas marina</name>
    <dbReference type="NCBI Taxonomy" id="1867408"/>
    <lineage>
        <taxon>Bacteria</taxon>
        <taxon>Pseudomonadati</taxon>
        <taxon>Pseudomonadota</taxon>
        <taxon>Alphaproteobacteria</taxon>
        <taxon>Sphingomonadales</taxon>
        <taxon>Sphingomonadaceae</taxon>
        <taxon>Blastomonas</taxon>
    </lineage>
</organism>
<keyword evidence="4" id="KW-0028">Amino-acid biosynthesis</keyword>
<dbReference type="PANTHER" id="PTHR42690">
    <property type="entry name" value="THREONINE SYNTHASE FAMILY MEMBER"/>
    <property type="match status" value="1"/>
</dbReference>
<evidence type="ECO:0000256" key="6">
    <source>
        <dbReference type="ARBA" id="ARBA00023239"/>
    </source>
</evidence>
<comment type="caution">
    <text evidence="11">The sequence shown here is derived from an EMBL/GenBank/DDBJ whole genome shotgun (WGS) entry which is preliminary data.</text>
</comment>
<proteinExistence type="inferred from homology"/>